<organism evidence="1 2">
    <name type="scientific">Galactobacter caseinivorans</name>
    <dbReference type="NCBI Taxonomy" id="2676123"/>
    <lineage>
        <taxon>Bacteria</taxon>
        <taxon>Bacillati</taxon>
        <taxon>Actinomycetota</taxon>
        <taxon>Actinomycetes</taxon>
        <taxon>Micrococcales</taxon>
        <taxon>Micrococcaceae</taxon>
        <taxon>Galactobacter</taxon>
    </lineage>
</organism>
<dbReference type="Proteomes" id="UP000273119">
    <property type="component" value="Unassembled WGS sequence"/>
</dbReference>
<reference evidence="1 2" key="1">
    <citation type="submission" date="2018-07" db="EMBL/GenBank/DDBJ databases">
        <title>Arthrobacter sp. nov., isolated from raw cow's milk with high bacterial count.</title>
        <authorList>
            <person name="Hahne J."/>
            <person name="Isele D."/>
            <person name="Lipski A."/>
        </authorList>
    </citation>
    <scope>NUCLEOTIDE SEQUENCE [LARGE SCALE GENOMIC DNA]</scope>
    <source>
        <strain evidence="1 2">JZ R-183</strain>
    </source>
</reference>
<evidence type="ECO:0000313" key="1">
    <source>
        <dbReference type="EMBL" id="RKW71900.1"/>
    </source>
</evidence>
<proteinExistence type="predicted"/>
<sequence>MHQAFDAQIPNFGGYNLVYASGDAGAGGSFVIGFRSQPLELVVAPVDARSYEALEPAISIDLTNVSHMAQLREAGYEFGISTGRVFRFDVSPSPVLFLEDEQGRRSVELLQEDDCREFHAFLEAFMDHLDSIEAAAAQ</sequence>
<accession>A0A496PMY1</accession>
<gene>
    <name evidence="1" type="ORF">DWQ67_03475</name>
</gene>
<comment type="caution">
    <text evidence="1">The sequence shown here is derived from an EMBL/GenBank/DDBJ whole genome shotgun (WGS) entry which is preliminary data.</text>
</comment>
<name>A0A496PMY1_9MICC</name>
<dbReference type="EMBL" id="QQXL01000001">
    <property type="protein sequence ID" value="RKW71900.1"/>
    <property type="molecule type" value="Genomic_DNA"/>
</dbReference>
<dbReference type="AlphaFoldDB" id="A0A496PMY1"/>
<evidence type="ECO:0000313" key="2">
    <source>
        <dbReference type="Proteomes" id="UP000273119"/>
    </source>
</evidence>
<protein>
    <submittedName>
        <fullName evidence="1">Uncharacterized protein</fullName>
    </submittedName>
</protein>
<keyword evidence="2" id="KW-1185">Reference proteome</keyword>